<evidence type="ECO:0000313" key="2">
    <source>
        <dbReference type="EMBL" id="GFG38600.1"/>
    </source>
</evidence>
<protein>
    <recommendedName>
        <fullName evidence="1">Tc1-like transposase DDE domain-containing protein</fullName>
    </recommendedName>
</protein>
<dbReference type="Proteomes" id="UP000502823">
    <property type="component" value="Unassembled WGS sequence"/>
</dbReference>
<dbReference type="InterPro" id="IPR038717">
    <property type="entry name" value="Tc1-like_DDE_dom"/>
</dbReference>
<gene>
    <name evidence="2" type="ORF">Cfor_01647</name>
</gene>
<comment type="caution">
    <text evidence="2">The sequence shown here is derived from an EMBL/GenBank/DDBJ whole genome shotgun (WGS) entry which is preliminary data.</text>
</comment>
<proteinExistence type="predicted"/>
<dbReference type="InterPro" id="IPR052709">
    <property type="entry name" value="Transposase-MT_Hybrid"/>
</dbReference>
<evidence type="ECO:0000259" key="1">
    <source>
        <dbReference type="Pfam" id="PF13358"/>
    </source>
</evidence>
<dbReference type="InterPro" id="IPR036397">
    <property type="entry name" value="RNaseH_sf"/>
</dbReference>
<dbReference type="Gene3D" id="3.30.420.10">
    <property type="entry name" value="Ribonuclease H-like superfamily/Ribonuclease H"/>
    <property type="match status" value="1"/>
</dbReference>
<keyword evidence="3" id="KW-1185">Reference proteome</keyword>
<dbReference type="GO" id="GO:0003676">
    <property type="term" value="F:nucleic acid binding"/>
    <property type="evidence" value="ECO:0007669"/>
    <property type="project" value="InterPro"/>
</dbReference>
<dbReference type="AlphaFoldDB" id="A0A6L2Q3Q6"/>
<dbReference type="EMBL" id="BLKM01012994">
    <property type="protein sequence ID" value="GFG38600.1"/>
    <property type="molecule type" value="Genomic_DNA"/>
</dbReference>
<accession>A0A6L2Q3Q6</accession>
<feature type="domain" description="Tc1-like transposase DDE" evidence="1">
    <location>
        <begin position="64"/>
        <end position="139"/>
    </location>
</feature>
<dbReference type="PANTHER" id="PTHR46060:SF1">
    <property type="entry name" value="MARINER MOS1 TRANSPOSASE-LIKE PROTEIN"/>
    <property type="match status" value="1"/>
</dbReference>
<reference evidence="3" key="1">
    <citation type="submission" date="2020-01" db="EMBL/GenBank/DDBJ databases">
        <title>Draft genome sequence of the Termite Coptotermes fromosanus.</title>
        <authorList>
            <person name="Itakura S."/>
            <person name="Yosikawa Y."/>
            <person name="Umezawa K."/>
        </authorList>
    </citation>
    <scope>NUCLEOTIDE SEQUENCE [LARGE SCALE GENOMIC DNA]</scope>
</reference>
<dbReference type="InParanoid" id="A0A6L2Q3Q6"/>
<organism evidence="2 3">
    <name type="scientific">Coptotermes formosanus</name>
    <name type="common">Formosan subterranean termite</name>
    <dbReference type="NCBI Taxonomy" id="36987"/>
    <lineage>
        <taxon>Eukaryota</taxon>
        <taxon>Metazoa</taxon>
        <taxon>Ecdysozoa</taxon>
        <taxon>Arthropoda</taxon>
        <taxon>Hexapoda</taxon>
        <taxon>Insecta</taxon>
        <taxon>Pterygota</taxon>
        <taxon>Neoptera</taxon>
        <taxon>Polyneoptera</taxon>
        <taxon>Dictyoptera</taxon>
        <taxon>Blattodea</taxon>
        <taxon>Blattoidea</taxon>
        <taxon>Termitoidae</taxon>
        <taxon>Rhinotermitidae</taxon>
        <taxon>Coptotermes</taxon>
    </lineage>
</organism>
<dbReference type="OrthoDB" id="10017160at2759"/>
<dbReference type="Pfam" id="PF13358">
    <property type="entry name" value="DDE_3"/>
    <property type="match status" value="1"/>
</dbReference>
<dbReference type="PANTHER" id="PTHR46060">
    <property type="entry name" value="MARINER MOS1 TRANSPOSASE-LIKE PROTEIN"/>
    <property type="match status" value="1"/>
</dbReference>
<sequence>MDRRTPTVTGCLHGPVETQQCAVCANLASWQSRGTTIDCSPDRLSRTGSANRWIATVGYNNQRIRRIRPQYSAPGSWFLLHDNAPVHRPVAVQEFLARKQVCVLNHPPYSPDLSPCDYFLFPKMKLPLKGRLFEDVQDIQGAVTSSLRAILQEDVQRSFQSLLDRATRYIDAEGMYFE</sequence>
<evidence type="ECO:0000313" key="3">
    <source>
        <dbReference type="Proteomes" id="UP000502823"/>
    </source>
</evidence>
<name>A0A6L2Q3Q6_COPFO</name>